<evidence type="ECO:0000313" key="14">
    <source>
        <dbReference type="Proteomes" id="UP000093779"/>
    </source>
</evidence>
<keyword evidence="10 11" id="KW-0804">Transcription</keyword>
<dbReference type="Proteomes" id="UP000093779">
    <property type="component" value="Unassembled WGS sequence"/>
</dbReference>
<dbReference type="PANTHER" id="PTHR38839">
    <property type="entry name" value="TRANSCRIPTIONAL REGULATOR WHID-RELATED"/>
    <property type="match status" value="1"/>
</dbReference>
<evidence type="ECO:0000256" key="1">
    <source>
        <dbReference type="ARBA" id="ARBA00004496"/>
    </source>
</evidence>
<evidence type="ECO:0000256" key="10">
    <source>
        <dbReference type="ARBA" id="ARBA00023163"/>
    </source>
</evidence>
<comment type="PTM">
    <text evidence="11">Upon Fe-S cluster removal intramolecular disulfide bonds are formed.</text>
</comment>
<dbReference type="RefSeq" id="WP_064899020.1">
    <property type="nucleotide sequence ID" value="NZ_JBEUKP010000018.1"/>
</dbReference>
<evidence type="ECO:0000256" key="4">
    <source>
        <dbReference type="ARBA" id="ARBA00022723"/>
    </source>
</evidence>
<evidence type="ECO:0000256" key="11">
    <source>
        <dbReference type="HAMAP-Rule" id="MF_01479"/>
    </source>
</evidence>
<keyword evidence="8 11" id="KW-0238">DNA-binding</keyword>
<evidence type="ECO:0000313" key="13">
    <source>
        <dbReference type="EMBL" id="OBF14425.1"/>
    </source>
</evidence>
<feature type="binding site" evidence="11">
    <location>
        <position position="46"/>
    </location>
    <ligand>
        <name>[4Fe-4S] cluster</name>
        <dbReference type="ChEBI" id="CHEBI:49883"/>
    </ligand>
</feature>
<dbReference type="GO" id="GO:0003677">
    <property type="term" value="F:DNA binding"/>
    <property type="evidence" value="ECO:0007669"/>
    <property type="project" value="UniProtKB-UniRule"/>
</dbReference>
<dbReference type="PROSITE" id="PS51674">
    <property type="entry name" value="4FE4S_WBL"/>
    <property type="match status" value="1"/>
</dbReference>
<gene>
    <name evidence="11" type="primary">whiB</name>
    <name evidence="13" type="ORF">A5726_25020</name>
</gene>
<dbReference type="Pfam" id="PF02467">
    <property type="entry name" value="Whib"/>
    <property type="match status" value="1"/>
</dbReference>
<feature type="binding site" evidence="11">
    <location>
        <position position="55"/>
    </location>
    <ligand>
        <name>[4Fe-4S] cluster</name>
        <dbReference type="ChEBI" id="CHEBI:49883"/>
    </ligand>
</feature>
<keyword evidence="9 11" id="KW-1015">Disulfide bond</keyword>
<name>A0A1A2V6W6_9MYCO</name>
<evidence type="ECO:0000256" key="9">
    <source>
        <dbReference type="ARBA" id="ARBA00023157"/>
    </source>
</evidence>
<dbReference type="AlphaFoldDB" id="A0A1A2V6W6"/>
<organism evidence="13 14">
    <name type="scientific">Mycolicibacterium conceptionense</name>
    <dbReference type="NCBI Taxonomy" id="451644"/>
    <lineage>
        <taxon>Bacteria</taxon>
        <taxon>Bacillati</taxon>
        <taxon>Actinomycetota</taxon>
        <taxon>Actinomycetes</taxon>
        <taxon>Mycobacteriales</taxon>
        <taxon>Mycobacteriaceae</taxon>
        <taxon>Mycolicibacterium</taxon>
    </lineage>
</organism>
<comment type="PTM">
    <text evidence="11">The Fe-S cluster can be nitrosylated by nitric oxide (NO).</text>
</comment>
<evidence type="ECO:0000256" key="6">
    <source>
        <dbReference type="ARBA" id="ARBA00023014"/>
    </source>
</evidence>
<evidence type="ECO:0000256" key="7">
    <source>
        <dbReference type="ARBA" id="ARBA00023015"/>
    </source>
</evidence>
<accession>A0A1A2V6W6</accession>
<feature type="binding site" evidence="11">
    <location>
        <position position="22"/>
    </location>
    <ligand>
        <name>[4Fe-4S] cluster</name>
        <dbReference type="ChEBI" id="CHEBI:49883"/>
    </ligand>
</feature>
<evidence type="ECO:0000256" key="2">
    <source>
        <dbReference type="ARBA" id="ARBA00006597"/>
    </source>
</evidence>
<proteinExistence type="inferred from homology"/>
<protein>
    <recommendedName>
        <fullName evidence="11">Transcriptional regulator WhiB</fullName>
    </recommendedName>
</protein>
<dbReference type="EMBL" id="LZHX01000087">
    <property type="protein sequence ID" value="OBF14425.1"/>
    <property type="molecule type" value="Genomic_DNA"/>
</dbReference>
<dbReference type="HAMAP" id="MF_01479">
    <property type="entry name" value="WhiB"/>
    <property type="match status" value="1"/>
</dbReference>
<comment type="cofactor">
    <cofactor evidence="11">
        <name>[4Fe-4S] cluster</name>
        <dbReference type="ChEBI" id="CHEBI:49883"/>
    </cofactor>
    <text evidence="11">Binds 1 [4Fe-4S] cluster per subunit. Following nitrosylation of the [4Fe-4S] cluster binds 1 [4Fe-8(NO)] cluster per subunit.</text>
</comment>
<comment type="function">
    <text evidence="11">Acts as a transcriptional regulator. Probably redox-responsive. The apo- but not holo-form probably binds DNA.</text>
</comment>
<evidence type="ECO:0000256" key="8">
    <source>
        <dbReference type="ARBA" id="ARBA00023125"/>
    </source>
</evidence>
<feature type="binding site" evidence="11">
    <location>
        <position position="49"/>
    </location>
    <ligand>
        <name>[4Fe-4S] cluster</name>
        <dbReference type="ChEBI" id="CHEBI:49883"/>
    </ligand>
</feature>
<dbReference type="GO" id="GO:0051539">
    <property type="term" value="F:4 iron, 4 sulfur cluster binding"/>
    <property type="evidence" value="ECO:0007669"/>
    <property type="project" value="UniProtKB-UniRule"/>
</dbReference>
<sequence>MSIIDAIEAILARESWQADAACATADPEAWFPEKGANVSPAAKRICRTCPVIDECLEYALKHRERAGIWGGKSERERRQMIKELAA</sequence>
<dbReference type="PANTHER" id="PTHR38839:SF4">
    <property type="entry name" value="TRANSCRIPTIONAL REGULATOR WHIB"/>
    <property type="match status" value="1"/>
</dbReference>
<dbReference type="GO" id="GO:0045892">
    <property type="term" value="P:negative regulation of DNA-templated transcription"/>
    <property type="evidence" value="ECO:0007669"/>
    <property type="project" value="TreeGrafter"/>
</dbReference>
<keyword evidence="7 11" id="KW-0805">Transcription regulation</keyword>
<keyword evidence="11" id="KW-0963">Cytoplasm</keyword>
<dbReference type="GO" id="GO:0045454">
    <property type="term" value="P:cell redox homeostasis"/>
    <property type="evidence" value="ECO:0007669"/>
    <property type="project" value="TreeGrafter"/>
</dbReference>
<evidence type="ECO:0000256" key="3">
    <source>
        <dbReference type="ARBA" id="ARBA00022485"/>
    </source>
</evidence>
<comment type="subcellular location">
    <subcellularLocation>
        <location evidence="1 11">Cytoplasm</location>
    </subcellularLocation>
</comment>
<comment type="similarity">
    <text evidence="2 11">Belongs to the WhiB family.</text>
</comment>
<keyword evidence="5 11" id="KW-0408">Iron</keyword>
<evidence type="ECO:0000256" key="5">
    <source>
        <dbReference type="ARBA" id="ARBA00023004"/>
    </source>
</evidence>
<reference evidence="13 14" key="1">
    <citation type="submission" date="2016-06" db="EMBL/GenBank/DDBJ databases">
        <authorList>
            <person name="Kjaerup R.B."/>
            <person name="Dalgaard T.S."/>
            <person name="Juul-Madsen H.R."/>
        </authorList>
    </citation>
    <scope>NUCLEOTIDE SEQUENCE [LARGE SCALE GENOMIC DNA]</scope>
    <source>
        <strain evidence="13 14">ACS1953</strain>
    </source>
</reference>
<keyword evidence="4 11" id="KW-0479">Metal-binding</keyword>
<evidence type="ECO:0000259" key="12">
    <source>
        <dbReference type="PROSITE" id="PS51674"/>
    </source>
</evidence>
<keyword evidence="6 11" id="KW-0411">Iron-sulfur</keyword>
<dbReference type="GO" id="GO:0046872">
    <property type="term" value="F:metal ion binding"/>
    <property type="evidence" value="ECO:0007669"/>
    <property type="project" value="UniProtKB-KW"/>
</dbReference>
<comment type="caution">
    <text evidence="13">The sequence shown here is derived from an EMBL/GenBank/DDBJ whole genome shotgun (WGS) entry which is preliminary data.</text>
</comment>
<feature type="domain" description="4Fe-4S Wbl-type" evidence="12">
    <location>
        <begin position="21"/>
        <end position="79"/>
    </location>
</feature>
<dbReference type="InterPro" id="IPR034768">
    <property type="entry name" value="4FE4S_WBL"/>
</dbReference>
<dbReference type="InterPro" id="IPR003482">
    <property type="entry name" value="Whib"/>
</dbReference>
<dbReference type="GO" id="GO:0035731">
    <property type="term" value="F:dinitrosyl-iron complex binding"/>
    <property type="evidence" value="ECO:0007669"/>
    <property type="project" value="UniProtKB-UniRule"/>
</dbReference>
<dbReference type="GO" id="GO:0005737">
    <property type="term" value="C:cytoplasm"/>
    <property type="evidence" value="ECO:0007669"/>
    <property type="project" value="UniProtKB-SubCell"/>
</dbReference>
<dbReference type="GO" id="GO:0047134">
    <property type="term" value="F:protein-disulfide reductase [NAD(P)H] activity"/>
    <property type="evidence" value="ECO:0007669"/>
    <property type="project" value="TreeGrafter"/>
</dbReference>
<keyword evidence="3 11" id="KW-0004">4Fe-4S</keyword>